<sequence length="70" mass="8189">MLEKLPSFFTDEQKNLENIKAQYEKQIQDLYAEVGCLTTEHRNKVCLSSVDNGRTYRYMVFLLPLGKSSR</sequence>
<dbReference type="Proteomes" id="UP000075670">
    <property type="component" value="Unassembled WGS sequence"/>
</dbReference>
<feature type="coiled-coil region" evidence="1">
    <location>
        <begin position="9"/>
        <end position="40"/>
    </location>
</feature>
<name>A0A151B1W3_9FIRM</name>
<dbReference type="AlphaFoldDB" id="A0A151B1W3"/>
<comment type="caution">
    <text evidence="2">The sequence shown here is derived from an EMBL/GenBank/DDBJ whole genome shotgun (WGS) entry which is preliminary data.</text>
</comment>
<evidence type="ECO:0000256" key="1">
    <source>
        <dbReference type="SAM" id="Coils"/>
    </source>
</evidence>
<evidence type="ECO:0000313" key="3">
    <source>
        <dbReference type="Proteomes" id="UP000075670"/>
    </source>
</evidence>
<gene>
    <name evidence="2" type="ORF">MOMUL_06220</name>
</gene>
<dbReference type="PATRIC" id="fig|1122241.3.peg.656"/>
<accession>A0A151B1W3</accession>
<evidence type="ECO:0000313" key="2">
    <source>
        <dbReference type="EMBL" id="KYH33904.1"/>
    </source>
</evidence>
<keyword evidence="1" id="KW-0175">Coiled coil</keyword>
<keyword evidence="3" id="KW-1185">Reference proteome</keyword>
<proteinExistence type="predicted"/>
<dbReference type="EMBL" id="LTBC01000001">
    <property type="protein sequence ID" value="KYH33904.1"/>
    <property type="molecule type" value="Genomic_DNA"/>
</dbReference>
<organism evidence="2 3">
    <name type="scientific">Moorella mulderi DSM 14980</name>
    <dbReference type="NCBI Taxonomy" id="1122241"/>
    <lineage>
        <taxon>Bacteria</taxon>
        <taxon>Bacillati</taxon>
        <taxon>Bacillota</taxon>
        <taxon>Clostridia</taxon>
        <taxon>Neomoorellales</taxon>
        <taxon>Neomoorellaceae</taxon>
        <taxon>Neomoorella</taxon>
    </lineage>
</organism>
<reference evidence="2 3" key="1">
    <citation type="submission" date="2016-02" db="EMBL/GenBank/DDBJ databases">
        <title>Genome sequence of Moorella mulderi DSM 14980.</title>
        <authorList>
            <person name="Poehlein A."/>
            <person name="Daniel R."/>
        </authorList>
    </citation>
    <scope>NUCLEOTIDE SEQUENCE [LARGE SCALE GENOMIC DNA]</scope>
    <source>
        <strain evidence="2 3">DSM 14980</strain>
    </source>
</reference>
<protein>
    <submittedName>
        <fullName evidence="2">Uncharacterized protein</fullName>
    </submittedName>
</protein>